<dbReference type="PANTHER" id="PTHR43125">
    <property type="entry name" value="INOSITOL-3-PHOSPHATE SYNTHASE"/>
    <property type="match status" value="1"/>
</dbReference>
<dbReference type="GO" id="GO:0006021">
    <property type="term" value="P:inositol biosynthetic process"/>
    <property type="evidence" value="ECO:0007669"/>
    <property type="project" value="TreeGrafter"/>
</dbReference>
<dbReference type="Pfam" id="PF01658">
    <property type="entry name" value="Inos-1-P_synth"/>
    <property type="match status" value="1"/>
</dbReference>
<protein>
    <recommendedName>
        <fullName evidence="1">Myo-inositol-1-phosphate synthase GAPDH-like domain-containing protein</fullName>
    </recommendedName>
</protein>
<feature type="domain" description="Myo-inositol-1-phosphate synthase GAPDH-like" evidence="1">
    <location>
        <begin position="2"/>
        <end position="78"/>
    </location>
</feature>
<dbReference type="AlphaFoldDB" id="X1BWB0"/>
<dbReference type="PANTHER" id="PTHR43125:SF1">
    <property type="entry name" value="INOSITOL-3-PHOSPHATE SYNTHASE"/>
    <property type="match status" value="1"/>
</dbReference>
<reference evidence="2" key="1">
    <citation type="journal article" date="2014" name="Front. Microbiol.">
        <title>High frequency of phylogenetically diverse reductive dehalogenase-homologous genes in deep subseafloor sedimentary metagenomes.</title>
        <authorList>
            <person name="Kawai M."/>
            <person name="Futagami T."/>
            <person name="Toyoda A."/>
            <person name="Takaki Y."/>
            <person name="Nishi S."/>
            <person name="Hori S."/>
            <person name="Arai W."/>
            <person name="Tsubouchi T."/>
            <person name="Morono Y."/>
            <person name="Uchiyama I."/>
            <person name="Ito T."/>
            <person name="Fujiyama A."/>
            <person name="Inagaki F."/>
            <person name="Takami H."/>
        </authorList>
    </citation>
    <scope>NUCLEOTIDE SEQUENCE</scope>
    <source>
        <strain evidence="2">Expedition CK06-06</strain>
    </source>
</reference>
<accession>X1BWB0</accession>
<organism evidence="2">
    <name type="scientific">marine sediment metagenome</name>
    <dbReference type="NCBI Taxonomy" id="412755"/>
    <lineage>
        <taxon>unclassified sequences</taxon>
        <taxon>metagenomes</taxon>
        <taxon>ecological metagenomes</taxon>
    </lineage>
</organism>
<dbReference type="InterPro" id="IPR052199">
    <property type="entry name" value="MIPS"/>
</dbReference>
<dbReference type="EMBL" id="BART01018063">
    <property type="protein sequence ID" value="GAG85427.1"/>
    <property type="molecule type" value="Genomic_DNA"/>
</dbReference>
<comment type="caution">
    <text evidence="2">The sequence shown here is derived from an EMBL/GenBank/DDBJ whole genome shotgun (WGS) entry which is preliminary data.</text>
</comment>
<sequence length="79" mass="8913">NLHKMILQQMIDRGIDIKESYALDIGGGAESLNTIYRTRETKQKIKSMSVARTLNIDTPIVAGTSDWVEYLGNKRNSML</sequence>
<dbReference type="SUPFAM" id="SSF55347">
    <property type="entry name" value="Glyceraldehyde-3-phosphate dehydrogenase-like, C-terminal domain"/>
    <property type="match status" value="1"/>
</dbReference>
<dbReference type="InterPro" id="IPR013021">
    <property type="entry name" value="Myo-inos-1-P_Synthase_GAPDH"/>
</dbReference>
<feature type="non-terminal residue" evidence="2">
    <location>
        <position position="1"/>
    </location>
</feature>
<evidence type="ECO:0000313" key="2">
    <source>
        <dbReference type="EMBL" id="GAG85427.1"/>
    </source>
</evidence>
<proteinExistence type="predicted"/>
<gene>
    <name evidence="2" type="ORF">S01H4_34164</name>
</gene>
<evidence type="ECO:0000259" key="1">
    <source>
        <dbReference type="Pfam" id="PF01658"/>
    </source>
</evidence>
<name>X1BWB0_9ZZZZ</name>
<dbReference type="Gene3D" id="3.30.360.10">
    <property type="entry name" value="Dihydrodipicolinate Reductase, domain 2"/>
    <property type="match status" value="1"/>
</dbReference>
<dbReference type="GO" id="GO:0004512">
    <property type="term" value="F:inositol-3-phosphate synthase activity"/>
    <property type="evidence" value="ECO:0007669"/>
    <property type="project" value="TreeGrafter"/>
</dbReference>